<dbReference type="EMBL" id="JAQJAN010000007">
    <property type="protein sequence ID" value="KAJ5726792.1"/>
    <property type="molecule type" value="Genomic_DNA"/>
</dbReference>
<comment type="caution">
    <text evidence="1">The sequence shown here is derived from an EMBL/GenBank/DDBJ whole genome shotgun (WGS) entry which is preliminary data.</text>
</comment>
<evidence type="ECO:0000313" key="1">
    <source>
        <dbReference type="EMBL" id="KAJ5726792.1"/>
    </source>
</evidence>
<dbReference type="InterPro" id="IPR020915">
    <property type="entry name" value="UPF0311"/>
</dbReference>
<sequence length="166" mass="18336">MSTLVPRIEYDFTLQVDLAPPLKYGSTATGDKRFIPITGGKVTRPRLSGNILGNTGGDWNAVRADGIVHLYARYSIQADDGTVIGICNEGYGRASQETMKVVFEDADPSKASMANEGADWYTRTNPRFEVDVNNEKHGWLGRSVFLGNLKPPHRPGYVEIDVYEVL</sequence>
<reference evidence="1" key="1">
    <citation type="journal article" date="2023" name="IMA Fungus">
        <title>Comparative genomic study of the Penicillium genus elucidates a diverse pangenome and 15 lateral gene transfer events.</title>
        <authorList>
            <person name="Petersen C."/>
            <person name="Sorensen T."/>
            <person name="Nielsen M.R."/>
            <person name="Sondergaard T.E."/>
            <person name="Sorensen J.L."/>
            <person name="Fitzpatrick D.A."/>
            <person name="Frisvad J.C."/>
            <person name="Nielsen K.L."/>
        </authorList>
    </citation>
    <scope>NUCLEOTIDE SEQUENCE</scope>
    <source>
        <strain evidence="1">IBT 17514</strain>
    </source>
</reference>
<dbReference type="PANTHER" id="PTHR37315">
    <property type="entry name" value="UPF0311 PROTEIN BLR7842"/>
    <property type="match status" value="1"/>
</dbReference>
<evidence type="ECO:0000313" key="2">
    <source>
        <dbReference type="Proteomes" id="UP001215712"/>
    </source>
</evidence>
<dbReference type="AlphaFoldDB" id="A0AAD6MVY8"/>
<dbReference type="HAMAP" id="MF_00775">
    <property type="entry name" value="UPF0311"/>
    <property type="match status" value="1"/>
</dbReference>
<dbReference type="Proteomes" id="UP001215712">
    <property type="component" value="Unassembled WGS sequence"/>
</dbReference>
<dbReference type="Gene3D" id="2.40.160.20">
    <property type="match status" value="1"/>
</dbReference>
<dbReference type="Pfam" id="PF11578">
    <property type="entry name" value="DUF3237"/>
    <property type="match status" value="1"/>
</dbReference>
<organism evidence="1 2">
    <name type="scientific">Penicillium malachiteum</name>
    <dbReference type="NCBI Taxonomy" id="1324776"/>
    <lineage>
        <taxon>Eukaryota</taxon>
        <taxon>Fungi</taxon>
        <taxon>Dikarya</taxon>
        <taxon>Ascomycota</taxon>
        <taxon>Pezizomycotina</taxon>
        <taxon>Eurotiomycetes</taxon>
        <taxon>Eurotiomycetidae</taxon>
        <taxon>Eurotiales</taxon>
        <taxon>Aspergillaceae</taxon>
        <taxon>Penicillium</taxon>
    </lineage>
</organism>
<keyword evidence="2" id="KW-1185">Reference proteome</keyword>
<protein>
    <submittedName>
        <fullName evidence="1">Uncharacterized protein</fullName>
    </submittedName>
</protein>
<proteinExistence type="inferred from homology"/>
<accession>A0AAD6MVY8</accession>
<name>A0AAD6MVY8_9EURO</name>
<dbReference type="PANTHER" id="PTHR37315:SF1">
    <property type="entry name" value="UPF0311 PROTEIN BLR7842"/>
    <property type="match status" value="1"/>
</dbReference>
<reference evidence="1" key="2">
    <citation type="submission" date="2023-01" db="EMBL/GenBank/DDBJ databases">
        <authorList>
            <person name="Petersen C."/>
        </authorList>
    </citation>
    <scope>NUCLEOTIDE SEQUENCE</scope>
    <source>
        <strain evidence="1">IBT 17514</strain>
    </source>
</reference>
<gene>
    <name evidence="1" type="ORF">N7493_005819</name>
</gene>